<dbReference type="PANTHER" id="PTHR30158">
    <property type="entry name" value="ACRA/E-RELATED COMPONENT OF DRUG EFFLUX TRANSPORTER"/>
    <property type="match status" value="1"/>
</dbReference>
<dbReference type="GO" id="GO:0030313">
    <property type="term" value="C:cell envelope"/>
    <property type="evidence" value="ECO:0007669"/>
    <property type="project" value="UniProtKB-SubCell"/>
</dbReference>
<dbReference type="Proteomes" id="UP000184212">
    <property type="component" value="Unassembled WGS sequence"/>
</dbReference>
<dbReference type="Gene3D" id="2.40.30.170">
    <property type="match status" value="1"/>
</dbReference>
<dbReference type="Pfam" id="PF25944">
    <property type="entry name" value="Beta-barrel_RND"/>
    <property type="match status" value="1"/>
</dbReference>
<feature type="domain" description="Multidrug resistance protein MdtA-like C-terminal permuted SH3" evidence="7">
    <location>
        <begin position="287"/>
        <end position="347"/>
    </location>
</feature>
<dbReference type="Gene3D" id="2.40.50.100">
    <property type="match status" value="1"/>
</dbReference>
<dbReference type="PANTHER" id="PTHR30158:SF23">
    <property type="entry name" value="MULTIDRUG RESISTANCE PROTEIN MEXA"/>
    <property type="match status" value="1"/>
</dbReference>
<organism evidence="8 9">
    <name type="scientific">Chryseolinea serpens</name>
    <dbReference type="NCBI Taxonomy" id="947013"/>
    <lineage>
        <taxon>Bacteria</taxon>
        <taxon>Pseudomonadati</taxon>
        <taxon>Bacteroidota</taxon>
        <taxon>Cytophagia</taxon>
        <taxon>Cytophagales</taxon>
        <taxon>Fulvivirgaceae</taxon>
        <taxon>Chryseolinea</taxon>
    </lineage>
</organism>
<dbReference type="Pfam" id="PF25967">
    <property type="entry name" value="RND-MFP_C"/>
    <property type="match status" value="1"/>
</dbReference>
<evidence type="ECO:0000259" key="6">
    <source>
        <dbReference type="Pfam" id="PF25944"/>
    </source>
</evidence>
<comment type="similarity">
    <text evidence="2">Belongs to the membrane fusion protein (MFP) (TC 8.A.1) family.</text>
</comment>
<dbReference type="InterPro" id="IPR058626">
    <property type="entry name" value="MdtA-like_b-barrel"/>
</dbReference>
<comment type="subcellular location">
    <subcellularLocation>
        <location evidence="1">Cell envelope</location>
    </subcellularLocation>
</comment>
<evidence type="ECO:0000256" key="1">
    <source>
        <dbReference type="ARBA" id="ARBA00004196"/>
    </source>
</evidence>
<evidence type="ECO:0000313" key="8">
    <source>
        <dbReference type="EMBL" id="SHH89373.1"/>
    </source>
</evidence>
<reference evidence="8 9" key="1">
    <citation type="submission" date="2016-11" db="EMBL/GenBank/DDBJ databases">
        <authorList>
            <person name="Jaros S."/>
            <person name="Januszkiewicz K."/>
            <person name="Wedrychowicz H."/>
        </authorList>
    </citation>
    <scope>NUCLEOTIDE SEQUENCE [LARGE SCALE GENOMIC DNA]</scope>
    <source>
        <strain evidence="8 9">DSM 24574</strain>
    </source>
</reference>
<dbReference type="AlphaFoldDB" id="A0A1M5WQS5"/>
<dbReference type="STRING" id="947013.SAMN04488109_5887"/>
<accession>A0A1M5WQS5</accession>
<protein>
    <submittedName>
        <fullName evidence="8">Membrane fusion protein, multidrug efflux system</fullName>
    </submittedName>
</protein>
<dbReference type="Gene3D" id="2.40.420.20">
    <property type="match status" value="1"/>
</dbReference>
<dbReference type="EMBL" id="FQWQ01000005">
    <property type="protein sequence ID" value="SHH89373.1"/>
    <property type="molecule type" value="Genomic_DNA"/>
</dbReference>
<feature type="coiled-coil region" evidence="3">
    <location>
        <begin position="88"/>
        <end position="160"/>
    </location>
</feature>
<evidence type="ECO:0000313" key="9">
    <source>
        <dbReference type="Proteomes" id="UP000184212"/>
    </source>
</evidence>
<dbReference type="OrthoDB" id="9801814at2"/>
<dbReference type="GO" id="GO:0046677">
    <property type="term" value="P:response to antibiotic"/>
    <property type="evidence" value="ECO:0007669"/>
    <property type="project" value="TreeGrafter"/>
</dbReference>
<name>A0A1M5WQS5_9BACT</name>
<evidence type="ECO:0000259" key="5">
    <source>
        <dbReference type="Pfam" id="PF25917"/>
    </source>
</evidence>
<proteinExistence type="inferred from homology"/>
<dbReference type="InterPro" id="IPR058625">
    <property type="entry name" value="MdtA-like_BSH"/>
</dbReference>
<feature type="domain" description="Multidrug resistance protein MdtA-like barrel-sandwich hybrid" evidence="5">
    <location>
        <begin position="54"/>
        <end position="190"/>
    </location>
</feature>
<keyword evidence="3" id="KW-0175">Coiled coil</keyword>
<dbReference type="InterPro" id="IPR058624">
    <property type="entry name" value="MdtA-like_HH"/>
</dbReference>
<dbReference type="GO" id="GO:0005886">
    <property type="term" value="C:plasma membrane"/>
    <property type="evidence" value="ECO:0007669"/>
    <property type="project" value="TreeGrafter"/>
</dbReference>
<gene>
    <name evidence="8" type="ORF">SAMN04488109_5887</name>
</gene>
<dbReference type="Pfam" id="PF25876">
    <property type="entry name" value="HH_MFP_RND"/>
    <property type="match status" value="1"/>
</dbReference>
<feature type="domain" description="Multidrug resistance protein MdtA-like alpha-helical hairpin" evidence="4">
    <location>
        <begin position="94"/>
        <end position="164"/>
    </location>
</feature>
<dbReference type="RefSeq" id="WP_073141822.1">
    <property type="nucleotide sequence ID" value="NZ_FQWQ01000005.1"/>
</dbReference>
<keyword evidence="9" id="KW-1185">Reference proteome</keyword>
<evidence type="ECO:0000259" key="7">
    <source>
        <dbReference type="Pfam" id="PF25967"/>
    </source>
</evidence>
<dbReference type="InterPro" id="IPR006143">
    <property type="entry name" value="RND_pump_MFP"/>
</dbReference>
<dbReference type="PROSITE" id="PS51257">
    <property type="entry name" value="PROKAR_LIPOPROTEIN"/>
    <property type="match status" value="1"/>
</dbReference>
<sequence length="379" mass="43030">MKNIKIFILFFCVWIAACSPERKTDTQQKLPVTRLIAKDTVLHREYVADINAFRNVEIRARVQGYLDYIYVDEGQEVKKGQLLFRINDQEYKAEYTQAKANLRSIEADAKAIELELHQVKLLVEKDIISRTELEMAQAKLAAVRAKAEEARSSLSNAEIRLSHTQVKAPFDGVIDRLPFKMGSLIDEGSLLTTVSDVDAFYSYFNVSEKEYLEYIKKKLNHKKENDEVELILADGTLYAHKGKIETVEGEFEASTGNIAFRAKFPNPQKLIKHGASGRVRLTNTVQNALFVPQKATMEIQDKTYVFVVDSKNKVKMQSFTPKLRFSHFYIVETGLKPGDKVVYEGIQNIRNGMSITPAYLPLDSLILITEQKPAAVAKI</sequence>
<feature type="domain" description="Multidrug resistance protein MdtA-like beta-barrel" evidence="6">
    <location>
        <begin position="204"/>
        <end position="282"/>
    </location>
</feature>
<evidence type="ECO:0000256" key="2">
    <source>
        <dbReference type="ARBA" id="ARBA00009477"/>
    </source>
</evidence>
<dbReference type="SUPFAM" id="SSF111369">
    <property type="entry name" value="HlyD-like secretion proteins"/>
    <property type="match status" value="1"/>
</dbReference>
<dbReference type="Pfam" id="PF25917">
    <property type="entry name" value="BSH_RND"/>
    <property type="match status" value="1"/>
</dbReference>
<evidence type="ECO:0000259" key="4">
    <source>
        <dbReference type="Pfam" id="PF25876"/>
    </source>
</evidence>
<evidence type="ECO:0000256" key="3">
    <source>
        <dbReference type="SAM" id="Coils"/>
    </source>
</evidence>
<dbReference type="GO" id="GO:0022857">
    <property type="term" value="F:transmembrane transporter activity"/>
    <property type="evidence" value="ECO:0007669"/>
    <property type="project" value="InterPro"/>
</dbReference>
<dbReference type="Gene3D" id="1.10.287.470">
    <property type="entry name" value="Helix hairpin bin"/>
    <property type="match status" value="1"/>
</dbReference>
<dbReference type="InterPro" id="IPR058627">
    <property type="entry name" value="MdtA-like_C"/>
</dbReference>
<dbReference type="NCBIfam" id="TIGR01730">
    <property type="entry name" value="RND_mfp"/>
    <property type="match status" value="1"/>
</dbReference>